<evidence type="ECO:0000256" key="4">
    <source>
        <dbReference type="ARBA" id="ARBA00022989"/>
    </source>
</evidence>
<dbReference type="OMA" id="ANIYVRF"/>
<organism evidence="9 10">
    <name type="scientific">Biomphalaria glabrata</name>
    <name type="common">Bloodfluke planorb</name>
    <name type="synonym">Freshwater snail</name>
    <dbReference type="NCBI Taxonomy" id="6526"/>
    <lineage>
        <taxon>Eukaryota</taxon>
        <taxon>Metazoa</taxon>
        <taxon>Spiralia</taxon>
        <taxon>Lophotrochozoa</taxon>
        <taxon>Mollusca</taxon>
        <taxon>Gastropoda</taxon>
        <taxon>Heterobranchia</taxon>
        <taxon>Euthyneura</taxon>
        <taxon>Panpulmonata</taxon>
        <taxon>Hygrophila</taxon>
        <taxon>Lymnaeoidea</taxon>
        <taxon>Planorbidae</taxon>
        <taxon>Biomphalaria</taxon>
    </lineage>
</organism>
<feature type="domain" description="CWH43-like N-terminal" evidence="8">
    <location>
        <begin position="59"/>
        <end position="281"/>
    </location>
</feature>
<dbReference type="InterPro" id="IPR050911">
    <property type="entry name" value="DRAM/TMEM150_Autophagy_Mod"/>
</dbReference>
<name>A0A9W3BLU9_BIOGL</name>
<dbReference type="GO" id="GO:0012505">
    <property type="term" value="C:endomembrane system"/>
    <property type="evidence" value="ECO:0007669"/>
    <property type="project" value="UniProtKB-SubCell"/>
</dbReference>
<keyword evidence="4 7" id="KW-1133">Transmembrane helix</keyword>
<comment type="similarity">
    <text evidence="2">Belongs to the DRAM/TMEM150 family.</text>
</comment>
<comment type="subcellular location">
    <subcellularLocation>
        <location evidence="1">Endomembrane system</location>
        <topology evidence="1">Multi-pass membrane protein</topology>
    </subcellularLocation>
</comment>
<proteinExistence type="inferred from homology"/>
<evidence type="ECO:0000313" key="11">
    <source>
        <dbReference type="RefSeq" id="XP_055900395.1"/>
    </source>
</evidence>
<evidence type="ECO:0000256" key="2">
    <source>
        <dbReference type="ARBA" id="ARBA00006565"/>
    </source>
</evidence>
<dbReference type="RefSeq" id="XP_055900396.1">
    <property type="nucleotide sequence ID" value="XM_056044421.1"/>
</dbReference>
<dbReference type="OrthoDB" id="191706at2759"/>
<accession>A0A9W3BLU9</accession>
<keyword evidence="9" id="KW-1185">Reference proteome</keyword>
<evidence type="ECO:0000313" key="10">
    <source>
        <dbReference type="RefSeq" id="XP_055900394.1"/>
    </source>
</evidence>
<reference evidence="10 11" key="1">
    <citation type="submission" date="2025-04" db="UniProtKB">
        <authorList>
            <consortium name="RefSeq"/>
        </authorList>
    </citation>
    <scope>IDENTIFICATION</scope>
</reference>
<protein>
    <submittedName>
        <fullName evidence="10 11">DNA damage-regulated autophagy modulator protein 1-like isoform X1</fullName>
    </submittedName>
</protein>
<dbReference type="RefSeq" id="XP_055900395.1">
    <property type="nucleotide sequence ID" value="XM_056044420.1"/>
</dbReference>
<dbReference type="RefSeq" id="XP_055900394.1">
    <property type="nucleotide sequence ID" value="XM_056044419.1"/>
</dbReference>
<evidence type="ECO:0000259" key="8">
    <source>
        <dbReference type="Pfam" id="PF10277"/>
    </source>
</evidence>
<gene>
    <name evidence="10 11 12" type="primary">LOC106054514</name>
</gene>
<feature type="transmembrane region" description="Helical" evidence="7">
    <location>
        <begin position="251"/>
        <end position="276"/>
    </location>
</feature>
<keyword evidence="5 7" id="KW-0472">Membrane</keyword>
<sequence length="315" mass="35494">MAKDSHRSNDADRKSLPQDERKEVIDLLTRNGLHPESQAQKPARENMPFIMVLLKRRLHILPIITFIVIVAGFFTSYGIAVYHGHAEADFPYISTCFYSYTAIYAPERCIFSLIINLGAFLLAANIYIKYLEMKVAYRRINTVSRDRILNKIALITGFISAFGLSMVANFQTVDARVGHYIGAGLTFIGGIIYCWMQTALSIRYRRWSCIAVGQLVMSLVLSCSLVIFSVSKAIYKIQEAQGVGTKTDKLRVVYLISTISEWVTAVSLVSFVLTFFKDFRGLSLHLPKIEFTDYQKIAKDYVVRGNGQAVAPVMV</sequence>
<feature type="transmembrane region" description="Helical" evidence="7">
    <location>
        <begin position="177"/>
        <end position="195"/>
    </location>
</feature>
<dbReference type="AlphaFoldDB" id="A0A9W3BLU9"/>
<evidence type="ECO:0000256" key="6">
    <source>
        <dbReference type="SAM" id="MobiDB-lite"/>
    </source>
</evidence>
<dbReference type="Proteomes" id="UP001165740">
    <property type="component" value="Chromosome 10"/>
</dbReference>
<evidence type="ECO:0000313" key="12">
    <source>
        <dbReference type="RefSeq" id="XP_055900396.1"/>
    </source>
</evidence>
<evidence type="ECO:0000313" key="9">
    <source>
        <dbReference type="Proteomes" id="UP001165740"/>
    </source>
</evidence>
<feature type="transmembrane region" description="Helical" evidence="7">
    <location>
        <begin position="148"/>
        <end position="171"/>
    </location>
</feature>
<evidence type="ECO:0000256" key="5">
    <source>
        <dbReference type="ARBA" id="ARBA00023136"/>
    </source>
</evidence>
<keyword evidence="3 7" id="KW-0812">Transmembrane</keyword>
<feature type="transmembrane region" description="Helical" evidence="7">
    <location>
        <begin position="60"/>
        <end position="82"/>
    </location>
</feature>
<feature type="region of interest" description="Disordered" evidence="6">
    <location>
        <begin position="1"/>
        <end position="21"/>
    </location>
</feature>
<feature type="transmembrane region" description="Helical" evidence="7">
    <location>
        <begin position="207"/>
        <end position="231"/>
    </location>
</feature>
<feature type="transmembrane region" description="Helical" evidence="7">
    <location>
        <begin position="110"/>
        <end position="128"/>
    </location>
</feature>
<dbReference type="PANTHER" id="PTHR21324">
    <property type="entry name" value="FASTING-INDUCIBLE INTEGRAL MEMBRANE PROTEIN TM6P1-RELATED"/>
    <property type="match status" value="1"/>
</dbReference>
<evidence type="ECO:0000256" key="1">
    <source>
        <dbReference type="ARBA" id="ARBA00004127"/>
    </source>
</evidence>
<dbReference type="InterPro" id="IPR019402">
    <property type="entry name" value="CWH43_N"/>
</dbReference>
<dbReference type="PANTHER" id="PTHR21324:SF2">
    <property type="entry name" value="EG:22E5.9 PROTEIN"/>
    <property type="match status" value="1"/>
</dbReference>
<dbReference type="GeneID" id="106054514"/>
<dbReference type="Pfam" id="PF10277">
    <property type="entry name" value="Frag1"/>
    <property type="match status" value="1"/>
</dbReference>
<evidence type="ECO:0000256" key="3">
    <source>
        <dbReference type="ARBA" id="ARBA00022692"/>
    </source>
</evidence>
<evidence type="ECO:0000256" key="7">
    <source>
        <dbReference type="SAM" id="Phobius"/>
    </source>
</evidence>